<protein>
    <submittedName>
        <fullName evidence="1">Uncharacterized protein</fullName>
    </submittedName>
</protein>
<dbReference type="KEGG" id="nio:NITINOP_1255"/>
<dbReference type="EMBL" id="LN885086">
    <property type="protein sequence ID" value="CUQ66230.1"/>
    <property type="molecule type" value="Genomic_DNA"/>
</dbReference>
<name>A0A0S4KUW7_9BACT</name>
<evidence type="ECO:0000313" key="1">
    <source>
        <dbReference type="EMBL" id="CUQ66230.1"/>
    </source>
</evidence>
<dbReference type="OrthoDB" id="9795615at2"/>
<organism evidence="1 2">
    <name type="scientific">Candidatus Nitrospira inopinata</name>
    <dbReference type="NCBI Taxonomy" id="1715989"/>
    <lineage>
        <taxon>Bacteria</taxon>
        <taxon>Pseudomonadati</taxon>
        <taxon>Nitrospirota</taxon>
        <taxon>Nitrospiria</taxon>
        <taxon>Nitrospirales</taxon>
        <taxon>Nitrospiraceae</taxon>
        <taxon>Nitrospira</taxon>
    </lineage>
</organism>
<dbReference type="RefSeq" id="WP_062484137.1">
    <property type="nucleotide sequence ID" value="NZ_LN885086.1"/>
</dbReference>
<proteinExistence type="predicted"/>
<keyword evidence="2" id="KW-1185">Reference proteome</keyword>
<accession>A0A0S4KUW7</accession>
<sequence length="161" mass="18035">MTPAEAAAALLRMMPPPLTTTQLDEYGISVSEADLSLISREILSLNLYWILAAIDAHIPPGYRAAIREMLLRSIKATWWDKGFIGSGTWEDYLQELEERRARYGYLVDYEGMSHMAVSAETASLIEDHGFLSSEEDRNKLLVLLIDYAPAAHYGKLLEEAG</sequence>
<reference evidence="2" key="1">
    <citation type="submission" date="2015-09" db="EMBL/GenBank/DDBJ databases">
        <authorList>
            <person name="Daims H."/>
        </authorList>
    </citation>
    <scope>NUCLEOTIDE SEQUENCE [LARGE SCALE GENOMIC DNA]</scope>
</reference>
<dbReference type="Proteomes" id="UP000066284">
    <property type="component" value="Chromosome 1"/>
</dbReference>
<gene>
    <name evidence="1" type="ORF">NITINOP_1255</name>
</gene>
<evidence type="ECO:0000313" key="2">
    <source>
        <dbReference type="Proteomes" id="UP000066284"/>
    </source>
</evidence>
<dbReference type="AlphaFoldDB" id="A0A0S4KUW7"/>